<protein>
    <submittedName>
        <fullName evidence="2">Uncharacterized protein</fullName>
    </submittedName>
</protein>
<proteinExistence type="predicted"/>
<evidence type="ECO:0000313" key="3">
    <source>
        <dbReference type="Proteomes" id="UP000468735"/>
    </source>
</evidence>
<name>A0A6H9YQE7_9ACTN</name>
<dbReference type="EMBL" id="WBMT01000009">
    <property type="protein sequence ID" value="KAB2347368.1"/>
    <property type="molecule type" value="Genomic_DNA"/>
</dbReference>
<gene>
    <name evidence="2" type="ORF">F8566_20360</name>
</gene>
<keyword evidence="3" id="KW-1185">Reference proteome</keyword>
<feature type="signal peptide" evidence="1">
    <location>
        <begin position="1"/>
        <end position="18"/>
    </location>
</feature>
<comment type="caution">
    <text evidence="2">The sequence shown here is derived from an EMBL/GenBank/DDBJ whole genome shotgun (WGS) entry which is preliminary data.</text>
</comment>
<organism evidence="2 3">
    <name type="scientific">Actinomadura rudentiformis</name>
    <dbReference type="NCBI Taxonomy" id="359158"/>
    <lineage>
        <taxon>Bacteria</taxon>
        <taxon>Bacillati</taxon>
        <taxon>Actinomycetota</taxon>
        <taxon>Actinomycetes</taxon>
        <taxon>Streptosporangiales</taxon>
        <taxon>Thermomonosporaceae</taxon>
        <taxon>Actinomadura</taxon>
    </lineage>
</organism>
<sequence>MRPLLAALLLAVVLAGCSGDDSPPQVDGSARTACEHLAKAAQARTAGGYKAEYSTDGVKAIEAAMTSKAQGVRDIMRDYDDPSDQIAVEGKLRAWCQAHGMAAG</sequence>
<reference evidence="2 3" key="1">
    <citation type="submission" date="2019-09" db="EMBL/GenBank/DDBJ databases">
        <title>Actinomadura physcomitrii sp. nov., a novel actinomycete isolated from moss [Physcomitrium sphaericum (Ludw) Fuernr].</title>
        <authorList>
            <person name="Zhuang X."/>
            <person name="Liu C."/>
        </authorList>
    </citation>
    <scope>NUCLEOTIDE SEQUENCE [LARGE SCALE GENOMIC DNA]</scope>
    <source>
        <strain evidence="2 3">HMC1</strain>
    </source>
</reference>
<accession>A0A6H9YQE7</accession>
<dbReference type="RefSeq" id="WP_151562141.1">
    <property type="nucleotide sequence ID" value="NZ_WBMT01000009.1"/>
</dbReference>
<dbReference type="Proteomes" id="UP000468735">
    <property type="component" value="Unassembled WGS sequence"/>
</dbReference>
<keyword evidence="1" id="KW-0732">Signal</keyword>
<feature type="chain" id="PRO_5039289700" evidence="1">
    <location>
        <begin position="19"/>
        <end position="104"/>
    </location>
</feature>
<dbReference type="PROSITE" id="PS51257">
    <property type="entry name" value="PROKAR_LIPOPROTEIN"/>
    <property type="match status" value="1"/>
</dbReference>
<evidence type="ECO:0000313" key="2">
    <source>
        <dbReference type="EMBL" id="KAB2347368.1"/>
    </source>
</evidence>
<dbReference type="AlphaFoldDB" id="A0A6H9YQE7"/>
<evidence type="ECO:0000256" key="1">
    <source>
        <dbReference type="SAM" id="SignalP"/>
    </source>
</evidence>